<protein>
    <submittedName>
        <fullName evidence="3">Tetratricopeptide (TPR) repeat protein</fullName>
    </submittedName>
</protein>
<dbReference type="PROSITE" id="PS50005">
    <property type="entry name" value="TPR"/>
    <property type="match status" value="1"/>
</dbReference>
<evidence type="ECO:0000256" key="1">
    <source>
        <dbReference type="PROSITE-ProRule" id="PRU00339"/>
    </source>
</evidence>
<dbReference type="Proteomes" id="UP000622552">
    <property type="component" value="Unassembled WGS sequence"/>
</dbReference>
<dbReference type="PROSITE" id="PS50943">
    <property type="entry name" value="HTH_CROC1"/>
    <property type="match status" value="1"/>
</dbReference>
<dbReference type="AlphaFoldDB" id="A0A8J7G5Z4"/>
<dbReference type="SUPFAM" id="SSF48452">
    <property type="entry name" value="TPR-like"/>
    <property type="match status" value="1"/>
</dbReference>
<dbReference type="SMART" id="SM00028">
    <property type="entry name" value="TPR"/>
    <property type="match status" value="4"/>
</dbReference>
<dbReference type="RefSeq" id="WP_197001554.1">
    <property type="nucleotide sequence ID" value="NZ_BONS01000033.1"/>
</dbReference>
<name>A0A8J7G5Z4_9ACTN</name>
<evidence type="ECO:0000313" key="4">
    <source>
        <dbReference type="Proteomes" id="UP000622552"/>
    </source>
</evidence>
<dbReference type="GO" id="GO:0003677">
    <property type="term" value="F:DNA binding"/>
    <property type="evidence" value="ECO:0007669"/>
    <property type="project" value="InterPro"/>
</dbReference>
<dbReference type="InterPro" id="IPR001387">
    <property type="entry name" value="Cro/C1-type_HTH"/>
</dbReference>
<dbReference type="SUPFAM" id="SSF47413">
    <property type="entry name" value="lambda repressor-like DNA-binding domains"/>
    <property type="match status" value="1"/>
</dbReference>
<gene>
    <name evidence="3" type="ORF">IW245_000492</name>
</gene>
<dbReference type="InterPro" id="IPR011990">
    <property type="entry name" value="TPR-like_helical_dom_sf"/>
</dbReference>
<sequence>MTADPQPTGPIDTSVGQRLLRLRQERGLTQQQLAAPQFTNAFVSAVESGRRRPSERALRHFADRLGVTEAELGLGHPPHLVSGLRLRLAEVRHALSAGPTSATGAELADIAATADRHQLVEPLAQAVLLQGMVAFRDGDPSGCAVLAGRAEDLLSDQPLPARVPMIAVRAACARTLGDSSYAVHLLETTIRGLETTGLADPDALLYLRGGLVLAYMDLGSPERAATAARAALELAPRASDPRMLATMHTQVARSLIADGHTDAALASLAKAQSLLDQLDFRRELGLCHWALGYAHARRGDLDAAVTELRTGRDILHAIDARTDEAMLAAELGDVLRRTGDHTGAMELLRYAVDQLDRGQEVPLRAEAHRYLGQLHLDLGDLPAAEASLRRALRLSVPATLRAEIAVTARLLGDVLTARGRHADASAAYRDGLLALETAT</sequence>
<accession>A0A8J7G5Z4</accession>
<proteinExistence type="predicted"/>
<evidence type="ECO:0000259" key="2">
    <source>
        <dbReference type="PROSITE" id="PS50943"/>
    </source>
</evidence>
<organism evidence="3 4">
    <name type="scientific">Longispora fulva</name>
    <dbReference type="NCBI Taxonomy" id="619741"/>
    <lineage>
        <taxon>Bacteria</taxon>
        <taxon>Bacillati</taxon>
        <taxon>Actinomycetota</taxon>
        <taxon>Actinomycetes</taxon>
        <taxon>Micromonosporales</taxon>
        <taxon>Micromonosporaceae</taxon>
        <taxon>Longispora</taxon>
    </lineage>
</organism>
<reference evidence="3" key="1">
    <citation type="submission" date="2020-11" db="EMBL/GenBank/DDBJ databases">
        <title>Sequencing the genomes of 1000 actinobacteria strains.</title>
        <authorList>
            <person name="Klenk H.-P."/>
        </authorList>
    </citation>
    <scope>NUCLEOTIDE SEQUENCE</scope>
    <source>
        <strain evidence="3">DSM 45356</strain>
    </source>
</reference>
<feature type="domain" description="HTH cro/C1-type" evidence="2">
    <location>
        <begin position="19"/>
        <end position="72"/>
    </location>
</feature>
<dbReference type="Gene3D" id="1.25.40.10">
    <property type="entry name" value="Tetratricopeptide repeat domain"/>
    <property type="match status" value="3"/>
</dbReference>
<dbReference type="Pfam" id="PF13560">
    <property type="entry name" value="HTH_31"/>
    <property type="match status" value="1"/>
</dbReference>
<dbReference type="EMBL" id="JADOUF010000001">
    <property type="protein sequence ID" value="MBG6134298.1"/>
    <property type="molecule type" value="Genomic_DNA"/>
</dbReference>
<evidence type="ECO:0000313" key="3">
    <source>
        <dbReference type="EMBL" id="MBG6134298.1"/>
    </source>
</evidence>
<feature type="repeat" description="TPR" evidence="1">
    <location>
        <begin position="365"/>
        <end position="398"/>
    </location>
</feature>
<keyword evidence="1" id="KW-0802">TPR repeat</keyword>
<dbReference type="SMART" id="SM00530">
    <property type="entry name" value="HTH_XRE"/>
    <property type="match status" value="1"/>
</dbReference>
<dbReference type="Gene3D" id="1.10.260.40">
    <property type="entry name" value="lambda repressor-like DNA-binding domains"/>
    <property type="match status" value="1"/>
</dbReference>
<dbReference type="Pfam" id="PF13432">
    <property type="entry name" value="TPR_16"/>
    <property type="match status" value="1"/>
</dbReference>
<dbReference type="InterPro" id="IPR019734">
    <property type="entry name" value="TPR_rpt"/>
</dbReference>
<dbReference type="CDD" id="cd00093">
    <property type="entry name" value="HTH_XRE"/>
    <property type="match status" value="1"/>
</dbReference>
<comment type="caution">
    <text evidence="3">The sequence shown here is derived from an EMBL/GenBank/DDBJ whole genome shotgun (WGS) entry which is preliminary data.</text>
</comment>
<dbReference type="InterPro" id="IPR010982">
    <property type="entry name" value="Lambda_DNA-bd_dom_sf"/>
</dbReference>
<keyword evidence="4" id="KW-1185">Reference proteome</keyword>